<dbReference type="InterPro" id="IPR009836">
    <property type="entry name" value="GRDP-like"/>
</dbReference>
<evidence type="ECO:0000259" key="2">
    <source>
        <dbReference type="Pfam" id="PF25335"/>
    </source>
</evidence>
<dbReference type="AlphaFoldDB" id="A0A8X9A4G2"/>
<dbReference type="EMBL" id="PNBA02000004">
    <property type="protein sequence ID" value="KAG6427331.1"/>
    <property type="molecule type" value="Genomic_DNA"/>
</dbReference>
<organism evidence="3">
    <name type="scientific">Salvia splendens</name>
    <name type="common">Scarlet sage</name>
    <dbReference type="NCBI Taxonomy" id="180675"/>
    <lineage>
        <taxon>Eukaryota</taxon>
        <taxon>Viridiplantae</taxon>
        <taxon>Streptophyta</taxon>
        <taxon>Embryophyta</taxon>
        <taxon>Tracheophyta</taxon>
        <taxon>Spermatophyta</taxon>
        <taxon>Magnoliopsida</taxon>
        <taxon>eudicotyledons</taxon>
        <taxon>Gunneridae</taxon>
        <taxon>Pentapetalae</taxon>
        <taxon>asterids</taxon>
        <taxon>lamiids</taxon>
        <taxon>Lamiales</taxon>
        <taxon>Lamiaceae</taxon>
        <taxon>Nepetoideae</taxon>
        <taxon>Mentheae</taxon>
        <taxon>Salviinae</taxon>
        <taxon>Salvia</taxon>
        <taxon>Salvia subgen. Calosphace</taxon>
        <taxon>core Calosphace</taxon>
    </lineage>
</organism>
<reference evidence="3" key="1">
    <citation type="submission" date="2018-01" db="EMBL/GenBank/DDBJ databases">
        <authorList>
            <person name="Mao J.F."/>
        </authorList>
    </citation>
    <scope>NUCLEOTIDE SEQUENCE</scope>
    <source>
        <strain evidence="3">Huo1</strain>
        <tissue evidence="3">Leaf</tissue>
    </source>
</reference>
<dbReference type="InterPro" id="IPR057518">
    <property type="entry name" value="GRDP_C"/>
</dbReference>
<dbReference type="Pfam" id="PF07173">
    <property type="entry name" value="GRDP-like"/>
    <property type="match status" value="1"/>
</dbReference>
<reference evidence="3" key="2">
    <citation type="submission" date="2020-08" db="EMBL/GenBank/DDBJ databases">
        <title>Plant Genome Project.</title>
        <authorList>
            <person name="Zhang R.-G."/>
        </authorList>
    </citation>
    <scope>NUCLEOTIDE SEQUENCE</scope>
    <source>
        <strain evidence="3">Huo1</strain>
        <tissue evidence="3">Leaf</tissue>
    </source>
</reference>
<feature type="region of interest" description="Disordered" evidence="1">
    <location>
        <begin position="638"/>
        <end position="661"/>
    </location>
</feature>
<dbReference type="PANTHER" id="PTHR34365:SF2">
    <property type="entry name" value="ENOLASE (DUF1399)"/>
    <property type="match status" value="1"/>
</dbReference>
<proteinExistence type="predicted"/>
<evidence type="ECO:0000313" key="4">
    <source>
        <dbReference type="Proteomes" id="UP000298416"/>
    </source>
</evidence>
<name>A0A8X9A4G2_SALSN</name>
<comment type="caution">
    <text evidence="3">The sequence shown here is derived from an EMBL/GenBank/DDBJ whole genome shotgun (WGS) entry which is preliminary data.</text>
</comment>
<dbReference type="Proteomes" id="UP000298416">
    <property type="component" value="Unassembled WGS sequence"/>
</dbReference>
<evidence type="ECO:0000313" key="3">
    <source>
        <dbReference type="EMBL" id="KAG6427331.1"/>
    </source>
</evidence>
<sequence length="805" mass="91688">MSASEGAASMRTLSEISEGETVHFTVDLVAAARRNIALFRSVSDSPWHNHKPTILEAVRRPVFLMYDEIWMPLIADLTTGSKPPMLLPPLDVEWVWFCHTLNWANYRDYCHSRFSKLIGKPNIFDEENEDYALERCRKIWEHKFHSEPFENEADGDDNVENYSSSISEDLLDQVSRCSSLCRMYAEPYHSEMVYLVAARQRYRGFIYMVHRFGDECSCIVPTSDVYLMWLTHQIHCCKVESFNVNKGEAHGAYSGSSILPMLPLCFVVFPHMLDFKELEGDVWKIVGVGDAMKEEDMEETKMLWEKTFDQPYEKAGGAAITRPIVEPPFYWDVTNTDVNTKYKSLVPRFLFEVCIAVKLISNTKQVKRNPSRDFLRLRTAKCHRELKMDKPISHFMPETWQKAWHLYCEFGTKGLILDLRHHGGFCSRGSTLLDSKLFSWNDLLRAPSLASEKGIDDRARVVTSITPPVQAPYFLKCVPDRVTDDSGAMISDVILKMNQYRPQEGRWLSRTVLDHGGRECFVIRMRVGGGFYRRGGEAPKAVKWEDRIIQIFEGSWSYVIGSGSIGRSPEKLVGTATPKAPKEELQASWKLSSGIELVIQWDSSKSVSGLRFDLQSETSSEPMVKLLQGRHMQYEVKKSGQETQEEAKADTKNEQMEQDVRSEEGEYVTVVRYSEEIPSGKATALLNWKLLVVEVQPEEDAVLVLLLGMAILRSISEMKREDVGRLLVRRRIGEAEVGERDWGSVMLHPSSCSPLVSCSKLQPWYWNAKVNMASQARDHQGVAPASSNYSQAEGGDNLYRSGIIP</sequence>
<feature type="domain" description="GRPD C-terminal" evidence="2">
    <location>
        <begin position="512"/>
        <end position="695"/>
    </location>
</feature>
<dbReference type="PANTHER" id="PTHR34365">
    <property type="entry name" value="ENOLASE (DUF1399)"/>
    <property type="match status" value="1"/>
</dbReference>
<dbReference type="Pfam" id="PF25335">
    <property type="entry name" value="GRDP_C"/>
    <property type="match status" value="1"/>
</dbReference>
<keyword evidence="4" id="KW-1185">Reference proteome</keyword>
<evidence type="ECO:0000256" key="1">
    <source>
        <dbReference type="SAM" id="MobiDB-lite"/>
    </source>
</evidence>
<gene>
    <name evidence="3" type="ORF">SASPL_111573</name>
</gene>
<protein>
    <recommendedName>
        <fullName evidence="2">GRPD C-terminal domain-containing protein</fullName>
    </recommendedName>
</protein>
<accession>A0A8X9A4G2</accession>